<feature type="compositionally biased region" description="Basic residues" evidence="1">
    <location>
        <begin position="112"/>
        <end position="121"/>
    </location>
</feature>
<evidence type="ECO:0000313" key="3">
    <source>
        <dbReference type="Proteomes" id="UP000700596"/>
    </source>
</evidence>
<feature type="compositionally biased region" description="Basic residues" evidence="1">
    <location>
        <begin position="220"/>
        <end position="234"/>
    </location>
</feature>
<feature type="compositionally biased region" description="Low complexity" evidence="1">
    <location>
        <begin position="26"/>
        <end position="41"/>
    </location>
</feature>
<organism evidence="2 3">
    <name type="scientific">Dendryphion nanum</name>
    <dbReference type="NCBI Taxonomy" id="256645"/>
    <lineage>
        <taxon>Eukaryota</taxon>
        <taxon>Fungi</taxon>
        <taxon>Dikarya</taxon>
        <taxon>Ascomycota</taxon>
        <taxon>Pezizomycotina</taxon>
        <taxon>Dothideomycetes</taxon>
        <taxon>Pleosporomycetidae</taxon>
        <taxon>Pleosporales</taxon>
        <taxon>Torulaceae</taxon>
        <taxon>Dendryphion</taxon>
    </lineage>
</organism>
<comment type="caution">
    <text evidence="2">The sequence shown here is derived from an EMBL/GenBank/DDBJ whole genome shotgun (WGS) entry which is preliminary data.</text>
</comment>
<feature type="region of interest" description="Disordered" evidence="1">
    <location>
        <begin position="192"/>
        <end position="236"/>
    </location>
</feature>
<sequence>MTSSIDPWTVINRTDSTFSTTSSVMAPTTETEPATEPQAQPKVVELTINAKPTTANEAEEKEPEKEPEPEPTTKEKPEKAERPRKLPRSDTKDFNDLIDYTDSECDNDRTRRLPPPRRRHRDFSPVRIIPPAIDPPLITSSTNLLEKLNNFDGIAEAPFPARGGVYLSTYPFSNKDVQRWSWILGSGVEETYMSEPKKSNAKQDDDDDEEEDEWYQPRGRGVRPHPYINRHRNRSPGFDPMGNEVSSVFLSRALDTKVVPEDGKVKFVIVAQNKSKNASSAGAVRLLVSESRKAAGMLIFYELLNGASINFVGAVPAEAKLVREKKKKVQFKRTETLDEAVKLYEDEGIVGVVC</sequence>
<reference evidence="2" key="1">
    <citation type="journal article" date="2021" name="Nat. Commun.">
        <title>Genetic determinants of endophytism in the Arabidopsis root mycobiome.</title>
        <authorList>
            <person name="Mesny F."/>
            <person name="Miyauchi S."/>
            <person name="Thiergart T."/>
            <person name="Pickel B."/>
            <person name="Atanasova L."/>
            <person name="Karlsson M."/>
            <person name="Huettel B."/>
            <person name="Barry K.W."/>
            <person name="Haridas S."/>
            <person name="Chen C."/>
            <person name="Bauer D."/>
            <person name="Andreopoulos W."/>
            <person name="Pangilinan J."/>
            <person name="LaButti K."/>
            <person name="Riley R."/>
            <person name="Lipzen A."/>
            <person name="Clum A."/>
            <person name="Drula E."/>
            <person name="Henrissat B."/>
            <person name="Kohler A."/>
            <person name="Grigoriev I.V."/>
            <person name="Martin F.M."/>
            <person name="Hacquard S."/>
        </authorList>
    </citation>
    <scope>NUCLEOTIDE SEQUENCE</scope>
    <source>
        <strain evidence="2">MPI-CAGE-CH-0243</strain>
    </source>
</reference>
<dbReference type="EMBL" id="JAGMWT010000008">
    <property type="protein sequence ID" value="KAH7123709.1"/>
    <property type="molecule type" value="Genomic_DNA"/>
</dbReference>
<name>A0A9P9ILI2_9PLEO</name>
<gene>
    <name evidence="2" type="ORF">B0J11DRAFT_319541</name>
</gene>
<proteinExistence type="predicted"/>
<accession>A0A9P9ILI2</accession>
<feature type="compositionally biased region" description="Acidic residues" evidence="1">
    <location>
        <begin position="204"/>
        <end position="214"/>
    </location>
</feature>
<protein>
    <submittedName>
        <fullName evidence="2">Uncharacterized protein</fullName>
    </submittedName>
</protein>
<keyword evidence="3" id="KW-1185">Reference proteome</keyword>
<feature type="compositionally biased region" description="Basic and acidic residues" evidence="1">
    <location>
        <begin position="62"/>
        <end position="95"/>
    </location>
</feature>
<dbReference type="Proteomes" id="UP000700596">
    <property type="component" value="Unassembled WGS sequence"/>
</dbReference>
<dbReference type="AlphaFoldDB" id="A0A9P9ILI2"/>
<feature type="compositionally biased region" description="Polar residues" evidence="1">
    <location>
        <begin position="1"/>
        <end position="25"/>
    </location>
</feature>
<evidence type="ECO:0000256" key="1">
    <source>
        <dbReference type="SAM" id="MobiDB-lite"/>
    </source>
</evidence>
<evidence type="ECO:0000313" key="2">
    <source>
        <dbReference type="EMBL" id="KAH7123709.1"/>
    </source>
</evidence>
<dbReference type="OrthoDB" id="3795027at2759"/>
<feature type="region of interest" description="Disordered" evidence="1">
    <location>
        <begin position="1"/>
        <end position="122"/>
    </location>
</feature>